<evidence type="ECO:0000256" key="11">
    <source>
        <dbReference type="ARBA" id="ARBA00049893"/>
    </source>
</evidence>
<dbReference type="PANTHER" id="PTHR30616">
    <property type="entry name" value="UNCHARACTERIZED PROTEIN YFIH"/>
    <property type="match status" value="1"/>
</dbReference>
<evidence type="ECO:0000256" key="1">
    <source>
        <dbReference type="ARBA" id="ARBA00000553"/>
    </source>
</evidence>
<comment type="catalytic activity">
    <reaction evidence="11">
        <text>S-methyl-5'-thioadenosine + phosphate = 5-(methylsulfanyl)-alpha-D-ribose 1-phosphate + adenine</text>
        <dbReference type="Rhea" id="RHEA:11852"/>
        <dbReference type="ChEBI" id="CHEBI:16708"/>
        <dbReference type="ChEBI" id="CHEBI:17509"/>
        <dbReference type="ChEBI" id="CHEBI:43474"/>
        <dbReference type="ChEBI" id="CHEBI:58533"/>
        <dbReference type="EC" id="2.4.2.28"/>
    </reaction>
    <physiologicalReaction direction="left-to-right" evidence="11">
        <dbReference type="Rhea" id="RHEA:11853"/>
    </physiologicalReaction>
</comment>
<dbReference type="InterPro" id="IPR038371">
    <property type="entry name" value="Cu_polyphenol_OxRdtase_sf"/>
</dbReference>
<comment type="similarity">
    <text evidence="4 12">Belongs to the purine nucleoside phosphorylase YfiH/LACC1 family.</text>
</comment>
<accession>A0A1H1CF43</accession>
<dbReference type="Gene3D" id="3.60.140.10">
    <property type="entry name" value="CNF1/YfiH-like putative cysteine hydrolases"/>
    <property type="match status" value="1"/>
</dbReference>
<gene>
    <name evidence="13" type="ORF">SAMN05216231_2218</name>
</gene>
<dbReference type="GO" id="GO:0005507">
    <property type="term" value="F:copper ion binding"/>
    <property type="evidence" value="ECO:0007669"/>
    <property type="project" value="TreeGrafter"/>
</dbReference>
<evidence type="ECO:0000313" key="14">
    <source>
        <dbReference type="Proteomes" id="UP000199444"/>
    </source>
</evidence>
<reference evidence="13 14" key="1">
    <citation type="submission" date="2016-10" db="EMBL/GenBank/DDBJ databases">
        <authorList>
            <person name="de Groot N.N."/>
        </authorList>
    </citation>
    <scope>NUCLEOTIDE SEQUENCE [LARGE SCALE GENOMIC DNA]</scope>
    <source>
        <strain evidence="13 14">CGMCC 1.10449</strain>
    </source>
</reference>
<dbReference type="Proteomes" id="UP000199444">
    <property type="component" value="Unassembled WGS sequence"/>
</dbReference>
<dbReference type="RefSeq" id="WP_092493027.1">
    <property type="nucleotide sequence ID" value="NZ_FNKD01000002.1"/>
</dbReference>
<dbReference type="GO" id="GO:0017061">
    <property type="term" value="F:S-methyl-5-thioadenosine phosphorylase activity"/>
    <property type="evidence" value="ECO:0007669"/>
    <property type="project" value="UniProtKB-EC"/>
</dbReference>
<keyword evidence="8" id="KW-0862">Zinc</keyword>
<keyword evidence="14" id="KW-1185">Reference proteome</keyword>
<evidence type="ECO:0000256" key="7">
    <source>
        <dbReference type="ARBA" id="ARBA00022801"/>
    </source>
</evidence>
<dbReference type="NCBIfam" id="TIGR00726">
    <property type="entry name" value="peptidoglycan editing factor PgeF"/>
    <property type="match status" value="1"/>
</dbReference>
<sequence length="269" mass="30233">MADTFQHNEEAYLQIDKWQILNKNLKVGFTTRNGGQSQSPFNTLNLGLHVPDNQEDVLANRQTLAKEINIPLESWVSGEQTHHTNVHIIKEEDRGKGAASYQSSLNDIDGLITNRAGILCTAFFADCVPLYFFDPETGYIGIAHAGWKGTVHGISEKMVDMFKSVGVNTDNLLVTIGPCISQEVYEVDEKVIGQIPDSYIGKTVIPKENNRYLLDLKQLNVEILLQQGVLRHNIEVTKYCTFSDNELFFSHRRDHGKTGRMLGYIGYAT</sequence>
<evidence type="ECO:0000256" key="4">
    <source>
        <dbReference type="ARBA" id="ARBA00007353"/>
    </source>
</evidence>
<evidence type="ECO:0000256" key="12">
    <source>
        <dbReference type="RuleBase" id="RU361274"/>
    </source>
</evidence>
<evidence type="ECO:0000256" key="3">
    <source>
        <dbReference type="ARBA" id="ARBA00003215"/>
    </source>
</evidence>
<comment type="catalytic activity">
    <reaction evidence="9">
        <text>adenosine + H2O + H(+) = inosine + NH4(+)</text>
        <dbReference type="Rhea" id="RHEA:24408"/>
        <dbReference type="ChEBI" id="CHEBI:15377"/>
        <dbReference type="ChEBI" id="CHEBI:15378"/>
        <dbReference type="ChEBI" id="CHEBI:16335"/>
        <dbReference type="ChEBI" id="CHEBI:17596"/>
        <dbReference type="ChEBI" id="CHEBI:28938"/>
        <dbReference type="EC" id="3.5.4.4"/>
    </reaction>
    <physiologicalReaction direction="left-to-right" evidence="9">
        <dbReference type="Rhea" id="RHEA:24409"/>
    </physiologicalReaction>
</comment>
<dbReference type="CDD" id="cd16833">
    <property type="entry name" value="YfiH"/>
    <property type="match status" value="1"/>
</dbReference>
<comment type="cofactor">
    <cofactor evidence="2">
        <name>Zn(2+)</name>
        <dbReference type="ChEBI" id="CHEBI:29105"/>
    </cofactor>
</comment>
<dbReference type="SUPFAM" id="SSF64438">
    <property type="entry name" value="CNF1/YfiH-like putative cysteine hydrolases"/>
    <property type="match status" value="1"/>
</dbReference>
<evidence type="ECO:0000313" key="13">
    <source>
        <dbReference type="EMBL" id="SDQ62699.1"/>
    </source>
</evidence>
<proteinExistence type="inferred from homology"/>
<keyword evidence="7" id="KW-0378">Hydrolase</keyword>
<evidence type="ECO:0000256" key="8">
    <source>
        <dbReference type="ARBA" id="ARBA00022833"/>
    </source>
</evidence>
<dbReference type="InterPro" id="IPR003730">
    <property type="entry name" value="Cu_polyphenol_OxRdtase"/>
</dbReference>
<keyword evidence="6" id="KW-0479">Metal-binding</keyword>
<dbReference type="EMBL" id="FNKD01000002">
    <property type="protein sequence ID" value="SDQ62699.1"/>
    <property type="molecule type" value="Genomic_DNA"/>
</dbReference>
<dbReference type="GO" id="GO:0016787">
    <property type="term" value="F:hydrolase activity"/>
    <property type="evidence" value="ECO:0007669"/>
    <property type="project" value="UniProtKB-KW"/>
</dbReference>
<comment type="function">
    <text evidence="3">Purine nucleoside enzyme that catalyzes the phosphorolysis of adenosine and inosine nucleosides, yielding D-ribose 1-phosphate and the respective free bases, adenine and hypoxanthine. Also catalyzes the phosphorolysis of S-methyl-5'-thioadenosine into adenine and S-methyl-5-thio-alpha-D-ribose 1-phosphate. Also has adenosine deaminase activity.</text>
</comment>
<comment type="catalytic activity">
    <reaction evidence="10">
        <text>adenosine + phosphate = alpha-D-ribose 1-phosphate + adenine</text>
        <dbReference type="Rhea" id="RHEA:27642"/>
        <dbReference type="ChEBI" id="CHEBI:16335"/>
        <dbReference type="ChEBI" id="CHEBI:16708"/>
        <dbReference type="ChEBI" id="CHEBI:43474"/>
        <dbReference type="ChEBI" id="CHEBI:57720"/>
        <dbReference type="EC" id="2.4.2.1"/>
    </reaction>
    <physiologicalReaction direction="left-to-right" evidence="10">
        <dbReference type="Rhea" id="RHEA:27643"/>
    </physiologicalReaction>
</comment>
<dbReference type="STRING" id="553311.SAMN05216231_2218"/>
<comment type="catalytic activity">
    <reaction evidence="1">
        <text>inosine + phosphate = alpha-D-ribose 1-phosphate + hypoxanthine</text>
        <dbReference type="Rhea" id="RHEA:27646"/>
        <dbReference type="ChEBI" id="CHEBI:17368"/>
        <dbReference type="ChEBI" id="CHEBI:17596"/>
        <dbReference type="ChEBI" id="CHEBI:43474"/>
        <dbReference type="ChEBI" id="CHEBI:57720"/>
        <dbReference type="EC" id="2.4.2.1"/>
    </reaction>
    <physiologicalReaction direction="left-to-right" evidence="1">
        <dbReference type="Rhea" id="RHEA:27647"/>
    </physiologicalReaction>
</comment>
<evidence type="ECO:0000256" key="2">
    <source>
        <dbReference type="ARBA" id="ARBA00001947"/>
    </source>
</evidence>
<name>A0A1H1CF43_9BACI</name>
<organism evidence="13 14">
    <name type="scientific">Virgibacillus salinus</name>
    <dbReference type="NCBI Taxonomy" id="553311"/>
    <lineage>
        <taxon>Bacteria</taxon>
        <taxon>Bacillati</taxon>
        <taxon>Bacillota</taxon>
        <taxon>Bacilli</taxon>
        <taxon>Bacillales</taxon>
        <taxon>Bacillaceae</taxon>
        <taxon>Virgibacillus</taxon>
    </lineage>
</organism>
<evidence type="ECO:0000256" key="5">
    <source>
        <dbReference type="ARBA" id="ARBA00022679"/>
    </source>
</evidence>
<dbReference type="PANTHER" id="PTHR30616:SF2">
    <property type="entry name" value="PURINE NUCLEOSIDE PHOSPHORYLASE LACC1"/>
    <property type="match status" value="1"/>
</dbReference>
<evidence type="ECO:0000256" key="6">
    <source>
        <dbReference type="ARBA" id="ARBA00022723"/>
    </source>
</evidence>
<evidence type="ECO:0000256" key="9">
    <source>
        <dbReference type="ARBA" id="ARBA00047989"/>
    </source>
</evidence>
<dbReference type="InterPro" id="IPR011324">
    <property type="entry name" value="Cytotoxic_necrot_fac-like_cat"/>
</dbReference>
<keyword evidence="5" id="KW-0808">Transferase</keyword>
<dbReference type="Pfam" id="PF02578">
    <property type="entry name" value="Cu-oxidase_4"/>
    <property type="match status" value="1"/>
</dbReference>
<protein>
    <recommendedName>
        <fullName evidence="12">Purine nucleoside phosphorylase</fullName>
    </recommendedName>
</protein>
<evidence type="ECO:0000256" key="10">
    <source>
        <dbReference type="ARBA" id="ARBA00048968"/>
    </source>
</evidence>
<dbReference type="AlphaFoldDB" id="A0A1H1CF43"/>